<dbReference type="CDD" id="cd06225">
    <property type="entry name" value="HAMP"/>
    <property type="match status" value="1"/>
</dbReference>
<evidence type="ECO:0000256" key="9">
    <source>
        <dbReference type="ARBA" id="ARBA00023012"/>
    </source>
</evidence>
<keyword evidence="5" id="KW-0808">Transferase</keyword>
<feature type="transmembrane region" description="Helical" evidence="11">
    <location>
        <begin position="168"/>
        <end position="187"/>
    </location>
</feature>
<comment type="caution">
    <text evidence="14">The sequence shown here is derived from an EMBL/GenBank/DDBJ whole genome shotgun (WGS) entry which is preliminary data.</text>
</comment>
<name>A0A842JE80_9ACTN</name>
<dbReference type="SMART" id="SM00387">
    <property type="entry name" value="HATPase_c"/>
    <property type="match status" value="1"/>
</dbReference>
<evidence type="ECO:0000256" key="2">
    <source>
        <dbReference type="ARBA" id="ARBA00004236"/>
    </source>
</evidence>
<reference evidence="14 15" key="1">
    <citation type="submission" date="2020-08" db="EMBL/GenBank/DDBJ databases">
        <authorList>
            <person name="Liu C."/>
            <person name="Sun Q."/>
        </authorList>
    </citation>
    <scope>NUCLEOTIDE SEQUENCE [LARGE SCALE GENOMIC DNA]</scope>
    <source>
        <strain evidence="14 15">N22</strain>
    </source>
</reference>
<dbReference type="InterPro" id="IPR003594">
    <property type="entry name" value="HATPase_dom"/>
</dbReference>
<dbReference type="Gene3D" id="6.10.340.10">
    <property type="match status" value="1"/>
</dbReference>
<dbReference type="SUPFAM" id="SSF55874">
    <property type="entry name" value="ATPase domain of HSP90 chaperone/DNA topoisomerase II/histidine kinase"/>
    <property type="match status" value="1"/>
</dbReference>
<comment type="catalytic activity">
    <reaction evidence="1">
        <text>ATP + protein L-histidine = ADP + protein N-phospho-L-histidine.</text>
        <dbReference type="EC" id="2.7.13.3"/>
    </reaction>
</comment>
<dbReference type="SMART" id="SM00304">
    <property type="entry name" value="HAMP"/>
    <property type="match status" value="1"/>
</dbReference>
<dbReference type="CDD" id="cd00082">
    <property type="entry name" value="HisKA"/>
    <property type="match status" value="1"/>
</dbReference>
<keyword evidence="10 11" id="KW-0472">Membrane</keyword>
<protein>
    <recommendedName>
        <fullName evidence="3">histidine kinase</fullName>
        <ecNumber evidence="3">2.7.13.3</ecNumber>
    </recommendedName>
</protein>
<comment type="subcellular location">
    <subcellularLocation>
        <location evidence="2">Cell membrane</location>
    </subcellularLocation>
</comment>
<dbReference type="Pfam" id="PF00512">
    <property type="entry name" value="HisKA"/>
    <property type="match status" value="1"/>
</dbReference>
<evidence type="ECO:0000256" key="6">
    <source>
        <dbReference type="ARBA" id="ARBA00022692"/>
    </source>
</evidence>
<dbReference type="Proteomes" id="UP000587396">
    <property type="component" value="Unassembled WGS sequence"/>
</dbReference>
<evidence type="ECO:0000259" key="12">
    <source>
        <dbReference type="PROSITE" id="PS50109"/>
    </source>
</evidence>
<evidence type="ECO:0000259" key="13">
    <source>
        <dbReference type="PROSITE" id="PS50885"/>
    </source>
</evidence>
<dbReference type="Gene3D" id="3.30.565.10">
    <property type="entry name" value="Histidine kinase-like ATPase, C-terminal domain"/>
    <property type="match status" value="1"/>
</dbReference>
<dbReference type="AlphaFoldDB" id="A0A842JE80"/>
<sequence>MRSLRFWQKAYLLTLALFLAALYGGVAFIGWQNQQQTMASEVEKARGEQSFVAQALAQDLAAVEGGNTRLQKASLARSYGTYYAQNGILLAVSQNGEELFSNLPVGEGGDVALAAEAGRQSWSLRTLDNAPYLLVASALPGGLDDYTLVCGRSMEQLHATWARMRTTLVVSSTIVSVVLAAGLFLVLRRLAKPLESLAGVADEFAAGNYAVRAEKRSDDEVGMLAASLNAMADAAERDIVEIRRVAEQNARMAANLSHEIRTPLTAIRGYAEYLRIAEATDDERESALRYMMEQSERLQGIAQRILQLSSLEHDDVEFEPVELGGVVDQVAGSVRPLAGQRGVKVSVEPFSPVSVPGDAILLESLFTNLVENAVRACEPGGRVDVAIEARGTSVVVRVTDDGRGLAPDELARLGEPFYRPDKARSREAGGAGLGVALSYEIARVHAAELSFASEPGRGTAATVLFTGS</sequence>
<accession>A0A842JE80</accession>
<proteinExistence type="predicted"/>
<organism evidence="14 15">
    <name type="scientific">Gordonibacter massiliensis</name>
    <name type="common">ex Traore et al. 2017</name>
    <dbReference type="NCBI Taxonomy" id="1841863"/>
    <lineage>
        <taxon>Bacteria</taxon>
        <taxon>Bacillati</taxon>
        <taxon>Actinomycetota</taxon>
        <taxon>Coriobacteriia</taxon>
        <taxon>Eggerthellales</taxon>
        <taxon>Eggerthellaceae</taxon>
        <taxon>Gordonibacter</taxon>
    </lineage>
</organism>
<dbReference type="GO" id="GO:0000155">
    <property type="term" value="F:phosphorelay sensor kinase activity"/>
    <property type="evidence" value="ECO:0007669"/>
    <property type="project" value="InterPro"/>
</dbReference>
<feature type="domain" description="Histidine kinase" evidence="12">
    <location>
        <begin position="255"/>
        <end position="468"/>
    </location>
</feature>
<evidence type="ECO:0000256" key="7">
    <source>
        <dbReference type="ARBA" id="ARBA00022777"/>
    </source>
</evidence>
<dbReference type="InterPro" id="IPR036097">
    <property type="entry name" value="HisK_dim/P_sf"/>
</dbReference>
<keyword evidence="9" id="KW-0902">Two-component regulatory system</keyword>
<keyword evidence="4" id="KW-0597">Phosphoprotein</keyword>
<dbReference type="Pfam" id="PF00672">
    <property type="entry name" value="HAMP"/>
    <property type="match status" value="1"/>
</dbReference>
<dbReference type="PANTHER" id="PTHR45436:SF5">
    <property type="entry name" value="SENSOR HISTIDINE KINASE TRCS"/>
    <property type="match status" value="1"/>
</dbReference>
<dbReference type="Gene3D" id="1.10.287.130">
    <property type="match status" value="1"/>
</dbReference>
<dbReference type="CDD" id="cd00075">
    <property type="entry name" value="HATPase"/>
    <property type="match status" value="1"/>
</dbReference>
<gene>
    <name evidence="14" type="ORF">H7313_14745</name>
</gene>
<evidence type="ECO:0000256" key="3">
    <source>
        <dbReference type="ARBA" id="ARBA00012438"/>
    </source>
</evidence>
<keyword evidence="6 11" id="KW-0812">Transmembrane</keyword>
<keyword evidence="8 11" id="KW-1133">Transmembrane helix</keyword>
<dbReference type="EMBL" id="JACMSE010000015">
    <property type="protein sequence ID" value="MBC2890592.1"/>
    <property type="molecule type" value="Genomic_DNA"/>
</dbReference>
<feature type="domain" description="HAMP" evidence="13">
    <location>
        <begin position="188"/>
        <end position="240"/>
    </location>
</feature>
<dbReference type="RefSeq" id="WP_080142659.1">
    <property type="nucleotide sequence ID" value="NZ_JACMSE010000015.1"/>
</dbReference>
<dbReference type="SUPFAM" id="SSF47384">
    <property type="entry name" value="Homodimeric domain of signal transducing histidine kinase"/>
    <property type="match status" value="1"/>
</dbReference>
<keyword evidence="15" id="KW-1185">Reference proteome</keyword>
<evidence type="ECO:0000256" key="4">
    <source>
        <dbReference type="ARBA" id="ARBA00022553"/>
    </source>
</evidence>
<evidence type="ECO:0000313" key="14">
    <source>
        <dbReference type="EMBL" id="MBC2890592.1"/>
    </source>
</evidence>
<dbReference type="InterPro" id="IPR036890">
    <property type="entry name" value="HATPase_C_sf"/>
</dbReference>
<evidence type="ECO:0000256" key="10">
    <source>
        <dbReference type="ARBA" id="ARBA00023136"/>
    </source>
</evidence>
<dbReference type="GO" id="GO:0005886">
    <property type="term" value="C:plasma membrane"/>
    <property type="evidence" value="ECO:0007669"/>
    <property type="project" value="UniProtKB-SubCell"/>
</dbReference>
<evidence type="ECO:0000256" key="5">
    <source>
        <dbReference type="ARBA" id="ARBA00022679"/>
    </source>
</evidence>
<evidence type="ECO:0000256" key="8">
    <source>
        <dbReference type="ARBA" id="ARBA00022989"/>
    </source>
</evidence>
<dbReference type="InterPro" id="IPR003660">
    <property type="entry name" value="HAMP_dom"/>
</dbReference>
<evidence type="ECO:0000256" key="11">
    <source>
        <dbReference type="SAM" id="Phobius"/>
    </source>
</evidence>
<dbReference type="PROSITE" id="PS50885">
    <property type="entry name" value="HAMP"/>
    <property type="match status" value="1"/>
</dbReference>
<dbReference type="InterPro" id="IPR005467">
    <property type="entry name" value="His_kinase_dom"/>
</dbReference>
<evidence type="ECO:0000313" key="15">
    <source>
        <dbReference type="Proteomes" id="UP000587396"/>
    </source>
</evidence>
<dbReference type="InterPro" id="IPR050428">
    <property type="entry name" value="TCS_sensor_his_kinase"/>
</dbReference>
<dbReference type="Pfam" id="PF02518">
    <property type="entry name" value="HATPase_c"/>
    <property type="match status" value="1"/>
</dbReference>
<dbReference type="InterPro" id="IPR003661">
    <property type="entry name" value="HisK_dim/P_dom"/>
</dbReference>
<dbReference type="SUPFAM" id="SSF158472">
    <property type="entry name" value="HAMP domain-like"/>
    <property type="match status" value="1"/>
</dbReference>
<dbReference type="InterPro" id="IPR004358">
    <property type="entry name" value="Sig_transdc_His_kin-like_C"/>
</dbReference>
<dbReference type="PANTHER" id="PTHR45436">
    <property type="entry name" value="SENSOR HISTIDINE KINASE YKOH"/>
    <property type="match status" value="1"/>
</dbReference>
<dbReference type="PRINTS" id="PR00344">
    <property type="entry name" value="BCTRLSENSOR"/>
</dbReference>
<dbReference type="PROSITE" id="PS50109">
    <property type="entry name" value="HIS_KIN"/>
    <property type="match status" value="1"/>
</dbReference>
<keyword evidence="7 14" id="KW-0418">Kinase</keyword>
<dbReference type="SMART" id="SM00388">
    <property type="entry name" value="HisKA"/>
    <property type="match status" value="1"/>
</dbReference>
<dbReference type="EC" id="2.7.13.3" evidence="3"/>
<evidence type="ECO:0000256" key="1">
    <source>
        <dbReference type="ARBA" id="ARBA00000085"/>
    </source>
</evidence>